<dbReference type="GO" id="GO:0005886">
    <property type="term" value="C:plasma membrane"/>
    <property type="evidence" value="ECO:0007669"/>
    <property type="project" value="UniProtKB-SubCell"/>
</dbReference>
<dbReference type="Pfam" id="PF00482">
    <property type="entry name" value="T2SSF"/>
    <property type="match status" value="1"/>
</dbReference>
<evidence type="ECO:0000313" key="9">
    <source>
        <dbReference type="Proteomes" id="UP000256269"/>
    </source>
</evidence>
<dbReference type="RefSeq" id="WP_116174691.1">
    <property type="nucleotide sequence ID" value="NZ_CP144375.1"/>
</dbReference>
<dbReference type="InterPro" id="IPR018076">
    <property type="entry name" value="T2SS_GspF_dom"/>
</dbReference>
<sequence>MLSLSLALLAVAVLVWPVRHAPRRLRAVLPVSHHPKHRRRLPRPTSAVLAVAGAFVGWSVLGPGGAVANAVLCLTCWRRWHSRRTARRRAQVTEGMVGALGALVAELRVGAHPATAAERAAMDADPLAAKAMSTVAHTARLGGDVDRALARSAHTEPSLAGVLGHVGRAWRLAARHGVPLAEVLDAVRRDLDQRLQFSRQVHARMAGPRASAAVLAVLPELGVLLGEAIDARPLHVLASTLIGQLLLAGGALLICGGVLWSAKLTDHAALP</sequence>
<evidence type="ECO:0000256" key="3">
    <source>
        <dbReference type="ARBA" id="ARBA00022692"/>
    </source>
</evidence>
<dbReference type="AlphaFoldDB" id="A0A3E0HUR1"/>
<dbReference type="Proteomes" id="UP000256269">
    <property type="component" value="Unassembled WGS sequence"/>
</dbReference>
<dbReference type="EMBL" id="QUNO01000004">
    <property type="protein sequence ID" value="REH50184.1"/>
    <property type="molecule type" value="Genomic_DNA"/>
</dbReference>
<evidence type="ECO:0000259" key="7">
    <source>
        <dbReference type="Pfam" id="PF00482"/>
    </source>
</evidence>
<gene>
    <name evidence="8" type="ORF">BCF44_104459</name>
</gene>
<proteinExistence type="predicted"/>
<comment type="caution">
    <text evidence="8">The sequence shown here is derived from an EMBL/GenBank/DDBJ whole genome shotgun (WGS) entry which is preliminary data.</text>
</comment>
<keyword evidence="5 6" id="KW-0472">Membrane</keyword>
<accession>A0A3E0HUR1</accession>
<evidence type="ECO:0000256" key="5">
    <source>
        <dbReference type="ARBA" id="ARBA00023136"/>
    </source>
</evidence>
<evidence type="ECO:0000256" key="2">
    <source>
        <dbReference type="ARBA" id="ARBA00022475"/>
    </source>
</evidence>
<dbReference type="PANTHER" id="PTHR35007">
    <property type="entry name" value="INTEGRAL MEMBRANE PROTEIN-RELATED"/>
    <property type="match status" value="1"/>
</dbReference>
<dbReference type="PANTHER" id="PTHR35007:SF4">
    <property type="entry name" value="CONSERVED TRANSMEMBRANE PROTEIN-RELATED"/>
    <property type="match status" value="1"/>
</dbReference>
<name>A0A3E0HUR1_9PSEU</name>
<protein>
    <submittedName>
        <fullName evidence="8">Tight adherence protein B</fullName>
    </submittedName>
</protein>
<dbReference type="OrthoDB" id="3712305at2"/>
<feature type="transmembrane region" description="Helical" evidence="6">
    <location>
        <begin position="241"/>
        <end position="262"/>
    </location>
</feature>
<reference evidence="8 9" key="1">
    <citation type="submission" date="2018-08" db="EMBL/GenBank/DDBJ databases">
        <title>Genomic Encyclopedia of Archaeal and Bacterial Type Strains, Phase II (KMG-II): from individual species to whole genera.</title>
        <authorList>
            <person name="Goeker M."/>
        </authorList>
    </citation>
    <scope>NUCLEOTIDE SEQUENCE [LARGE SCALE GENOMIC DNA]</scope>
    <source>
        <strain evidence="8 9">DSM 45791</strain>
    </source>
</reference>
<evidence type="ECO:0000256" key="4">
    <source>
        <dbReference type="ARBA" id="ARBA00022989"/>
    </source>
</evidence>
<feature type="transmembrane region" description="Helical" evidence="6">
    <location>
        <begin position="51"/>
        <end position="77"/>
    </location>
</feature>
<evidence type="ECO:0000313" key="8">
    <source>
        <dbReference type="EMBL" id="REH50184.1"/>
    </source>
</evidence>
<evidence type="ECO:0000256" key="6">
    <source>
        <dbReference type="SAM" id="Phobius"/>
    </source>
</evidence>
<keyword evidence="9" id="KW-1185">Reference proteome</keyword>
<evidence type="ECO:0000256" key="1">
    <source>
        <dbReference type="ARBA" id="ARBA00004651"/>
    </source>
</evidence>
<keyword evidence="3 6" id="KW-0812">Transmembrane</keyword>
<feature type="domain" description="Type II secretion system protein GspF" evidence="7">
    <location>
        <begin position="102"/>
        <end position="219"/>
    </location>
</feature>
<keyword evidence="4 6" id="KW-1133">Transmembrane helix</keyword>
<comment type="subcellular location">
    <subcellularLocation>
        <location evidence="1">Cell membrane</location>
        <topology evidence="1">Multi-pass membrane protein</topology>
    </subcellularLocation>
</comment>
<organism evidence="8 9">
    <name type="scientific">Kutzneria buriramensis</name>
    <dbReference type="NCBI Taxonomy" id="1045776"/>
    <lineage>
        <taxon>Bacteria</taxon>
        <taxon>Bacillati</taxon>
        <taxon>Actinomycetota</taxon>
        <taxon>Actinomycetes</taxon>
        <taxon>Pseudonocardiales</taxon>
        <taxon>Pseudonocardiaceae</taxon>
        <taxon>Kutzneria</taxon>
    </lineage>
</organism>
<keyword evidence="2" id="KW-1003">Cell membrane</keyword>